<accession>A0A144M5D4</accession>
<feature type="transmembrane region" description="Helical" evidence="1">
    <location>
        <begin position="155"/>
        <end position="174"/>
    </location>
</feature>
<evidence type="ECO:0000313" key="2">
    <source>
        <dbReference type="EMBL" id="AMT92686.1"/>
    </source>
</evidence>
<gene>
    <name evidence="2" type="ORF">A2T55_01810</name>
</gene>
<dbReference type="EMBL" id="CP014869">
    <property type="protein sequence ID" value="AMT92686.1"/>
    <property type="molecule type" value="Genomic_DNA"/>
</dbReference>
<feature type="transmembrane region" description="Helical" evidence="1">
    <location>
        <begin position="230"/>
        <end position="250"/>
    </location>
</feature>
<evidence type="ECO:0000256" key="1">
    <source>
        <dbReference type="SAM" id="Phobius"/>
    </source>
</evidence>
<keyword evidence="1" id="KW-1133">Transmembrane helix</keyword>
<reference evidence="3" key="1">
    <citation type="submission" date="2016-03" db="EMBL/GenBank/DDBJ databases">
        <authorList>
            <person name="Ploux O."/>
        </authorList>
    </citation>
    <scope>NUCLEOTIDE SEQUENCE [LARGE SCALE GENOMIC DNA]</scope>
    <source>
        <strain evidence="3">BS258</strain>
    </source>
</reference>
<protein>
    <submittedName>
        <fullName evidence="2">Uncharacterized protein</fullName>
    </submittedName>
</protein>
<dbReference type="RefSeq" id="WP_062860562.1">
    <property type="nucleotide sequence ID" value="NZ_CP014869.1"/>
</dbReference>
<name>A0A144M5D4_BRELN</name>
<dbReference type="KEGG" id="bly:A2T55_01810"/>
<organism evidence="2 3">
    <name type="scientific">Brevibacterium linens</name>
    <dbReference type="NCBI Taxonomy" id="1703"/>
    <lineage>
        <taxon>Bacteria</taxon>
        <taxon>Bacillati</taxon>
        <taxon>Actinomycetota</taxon>
        <taxon>Actinomycetes</taxon>
        <taxon>Micrococcales</taxon>
        <taxon>Brevibacteriaceae</taxon>
        <taxon>Brevibacterium</taxon>
    </lineage>
</organism>
<dbReference type="Proteomes" id="UP000075950">
    <property type="component" value="Chromosome"/>
</dbReference>
<evidence type="ECO:0000313" key="3">
    <source>
        <dbReference type="Proteomes" id="UP000075950"/>
    </source>
</evidence>
<keyword evidence="1" id="KW-0472">Membrane</keyword>
<feature type="transmembrane region" description="Helical" evidence="1">
    <location>
        <begin position="109"/>
        <end position="134"/>
    </location>
</feature>
<keyword evidence="1" id="KW-0812">Transmembrane</keyword>
<dbReference type="AlphaFoldDB" id="A0A144M5D4"/>
<feature type="transmembrane region" description="Helical" evidence="1">
    <location>
        <begin position="24"/>
        <end position="45"/>
    </location>
</feature>
<proteinExistence type="predicted"/>
<sequence>METNARAAERGFLRRIRRLSRWRVAFLLPSAGLVVAALLHAAQWVTSWISTAVARTQGAADACSDLVDDFGVDPDRIELIDRAPSGFVCQAPTYDGGHAIIEHSGAASALFMVSMALAALSVAVLLGVLIAFMVTRLLGLYRSPLAEPRRDRRPLRLIGIGVFMLPVMMLGQYFQWYSKSDGFEICPESVGGNDVLGFSVTADYLPPSLTCSGDTVTGQEFSVTQYGFPFYGFIAGLILAVLGVVLLIVARARTRQR</sequence>